<feature type="transmembrane region" description="Helical" evidence="1">
    <location>
        <begin position="45"/>
        <end position="66"/>
    </location>
</feature>
<organism evidence="2 3">
    <name type="scientific">Vitrella brassicaformis (strain CCMP3155)</name>
    <dbReference type="NCBI Taxonomy" id="1169540"/>
    <lineage>
        <taxon>Eukaryota</taxon>
        <taxon>Sar</taxon>
        <taxon>Alveolata</taxon>
        <taxon>Colpodellida</taxon>
        <taxon>Vitrellaceae</taxon>
        <taxon>Vitrella</taxon>
    </lineage>
</organism>
<evidence type="ECO:0008006" key="4">
    <source>
        <dbReference type="Google" id="ProtNLM"/>
    </source>
</evidence>
<dbReference type="InParanoid" id="A0A0G4GZ67"/>
<dbReference type="VEuPathDB" id="CryptoDB:Vbra_3414"/>
<gene>
    <name evidence="2" type="ORF">Vbra_3414</name>
</gene>
<dbReference type="Proteomes" id="UP000041254">
    <property type="component" value="Unassembled WGS sequence"/>
</dbReference>
<evidence type="ECO:0000313" key="3">
    <source>
        <dbReference type="Proteomes" id="UP000041254"/>
    </source>
</evidence>
<accession>A0A0G4GZ67</accession>
<feature type="transmembrane region" description="Helical" evidence="1">
    <location>
        <begin position="78"/>
        <end position="96"/>
    </location>
</feature>
<keyword evidence="1" id="KW-0472">Membrane</keyword>
<feature type="transmembrane region" description="Helical" evidence="1">
    <location>
        <begin position="102"/>
        <end position="124"/>
    </location>
</feature>
<keyword evidence="3" id="KW-1185">Reference proteome</keyword>
<dbReference type="PANTHER" id="PTHR11319:SF35">
    <property type="entry name" value="OUTER MEMBRANE PROTEIN PMPC-RELATED"/>
    <property type="match status" value="1"/>
</dbReference>
<dbReference type="EMBL" id="CDMY01000892">
    <property type="protein sequence ID" value="CEM36459.1"/>
    <property type="molecule type" value="Genomic_DNA"/>
</dbReference>
<evidence type="ECO:0000256" key="1">
    <source>
        <dbReference type="SAM" id="Phobius"/>
    </source>
</evidence>
<proteinExistence type="predicted"/>
<keyword evidence="1" id="KW-0812">Transmembrane</keyword>
<name>A0A0G4GZ67_VITBC</name>
<keyword evidence="1" id="KW-1133">Transmembrane helix</keyword>
<protein>
    <recommendedName>
        <fullName evidence="4">TRP C-terminal domain-containing protein</fullName>
    </recommendedName>
</protein>
<sequence>MRQRAGFLYVAYRKSLYYWDAVLAARRVLVLLIAQLAVGSPRFQLLGWIGLGMACLTLQLIVRQFDSRNMDILNRTEVRGLILWIVSVYLIMLVMVRDVNDIVTTALIIFVMLANLAHYIILVVHVCKHGLSRSDFVMRWSMRRKHRAWLEWFVDCVSWLVHREEKQRKLLPSVSYDWRTAQLSLVDSLAEAINRADDAGNTATSCSLFGGRPAVRKGIAAVQMTCAALEEAVQVLQMKQIPSDL</sequence>
<dbReference type="AlphaFoldDB" id="A0A0G4GZ67"/>
<evidence type="ECO:0000313" key="2">
    <source>
        <dbReference type="EMBL" id="CEM36459.1"/>
    </source>
</evidence>
<reference evidence="2 3" key="1">
    <citation type="submission" date="2014-11" db="EMBL/GenBank/DDBJ databases">
        <authorList>
            <person name="Zhu J."/>
            <person name="Qi W."/>
            <person name="Song R."/>
        </authorList>
    </citation>
    <scope>NUCLEOTIDE SEQUENCE [LARGE SCALE GENOMIC DNA]</scope>
</reference>
<feature type="transmembrane region" description="Helical" evidence="1">
    <location>
        <begin position="21"/>
        <end position="39"/>
    </location>
</feature>
<dbReference type="PANTHER" id="PTHR11319">
    <property type="entry name" value="G PROTEIN-COUPLED RECEPTOR-RELATED"/>
    <property type="match status" value="1"/>
</dbReference>
<dbReference type="PhylomeDB" id="A0A0G4GZ67"/>